<dbReference type="RefSeq" id="WP_141956351.1">
    <property type="nucleotide sequence ID" value="NZ_VFOZ01000001.1"/>
</dbReference>
<evidence type="ECO:0000313" key="2">
    <source>
        <dbReference type="Proteomes" id="UP000316096"/>
    </source>
</evidence>
<evidence type="ECO:0000313" key="1">
    <source>
        <dbReference type="EMBL" id="TQL97642.1"/>
    </source>
</evidence>
<reference evidence="1 2" key="1">
    <citation type="submission" date="2019-06" db="EMBL/GenBank/DDBJ databases">
        <title>Sequencing the genomes of 1000 actinobacteria strains.</title>
        <authorList>
            <person name="Klenk H.-P."/>
        </authorList>
    </citation>
    <scope>NUCLEOTIDE SEQUENCE [LARGE SCALE GENOMIC DNA]</scope>
    <source>
        <strain evidence="1 2">DSM 102200</strain>
    </source>
</reference>
<comment type="caution">
    <text evidence="1">The sequence shown here is derived from an EMBL/GenBank/DDBJ whole genome shotgun (WGS) entry which is preliminary data.</text>
</comment>
<accession>A0A543CKL6</accession>
<name>A0A543CKL6_9ACTN</name>
<dbReference type="AlphaFoldDB" id="A0A543CKL6"/>
<organism evidence="1 2">
    <name type="scientific">Actinoallomurus bryophytorum</name>
    <dbReference type="NCBI Taxonomy" id="1490222"/>
    <lineage>
        <taxon>Bacteria</taxon>
        <taxon>Bacillati</taxon>
        <taxon>Actinomycetota</taxon>
        <taxon>Actinomycetes</taxon>
        <taxon>Streptosporangiales</taxon>
        <taxon>Thermomonosporaceae</taxon>
        <taxon>Actinoallomurus</taxon>
    </lineage>
</organism>
<proteinExistence type="predicted"/>
<keyword evidence="2" id="KW-1185">Reference proteome</keyword>
<dbReference type="EMBL" id="VFOZ01000001">
    <property type="protein sequence ID" value="TQL97642.1"/>
    <property type="molecule type" value="Genomic_DNA"/>
</dbReference>
<protein>
    <submittedName>
        <fullName evidence="1">Uncharacterized protein</fullName>
    </submittedName>
</protein>
<dbReference type="Proteomes" id="UP000316096">
    <property type="component" value="Unassembled WGS sequence"/>
</dbReference>
<sequence>MVIRSIPPEPQPSSISQQSYEDLIGNVNLVMDYEHIPWELVPVAKRLNLKWPSFTDYEIPSWVDAWDKCYSSSTLLRAARGALKNALSANDNAGVDALGDYWNDKVESYMSNTSRSALEIQSALVVAGMRVVNYKKITLTTMQGLYEKEHSWFHKPSDKDYEVNGENLSRQLASVNEAIADCTRRVNDANGALENVKSKLTADLGAFQAKGVNTWGPDRK</sequence>
<gene>
    <name evidence="1" type="ORF">FB559_3240</name>
</gene>